<gene>
    <name evidence="1" type="ORF">BDDG_11966</name>
</gene>
<name>A0A0J9EM75_AJEDA</name>
<evidence type="ECO:0000313" key="1">
    <source>
        <dbReference type="EMBL" id="KMW67186.1"/>
    </source>
</evidence>
<reference evidence="1" key="1">
    <citation type="submission" date="2010-03" db="EMBL/GenBank/DDBJ databases">
        <title>Annotation of Blastomyces dermatitidis strain ATCC 18188.</title>
        <authorList>
            <consortium name="The Broad Institute Genome Sequencing Platform"/>
            <consortium name="Broad Institute Genome Sequencing Center for Infectious Disease."/>
            <person name="Cuomo C."/>
            <person name="Klein B."/>
            <person name="Sullivan T."/>
            <person name="Heitman J."/>
            <person name="Young S."/>
            <person name="Zeng Q."/>
            <person name="Gargeya S."/>
            <person name="Alvarado L."/>
            <person name="Berlin A.M."/>
            <person name="Chapman S.B."/>
            <person name="Chen Z."/>
            <person name="Freedman E."/>
            <person name="Gellesch M."/>
            <person name="Goldberg J."/>
            <person name="Griggs A."/>
            <person name="Gujja S."/>
            <person name="Heilman E."/>
            <person name="Heiman D."/>
            <person name="Howarth C."/>
            <person name="Mehta T."/>
            <person name="Neiman D."/>
            <person name="Pearson M."/>
            <person name="Roberts A."/>
            <person name="Saif S."/>
            <person name="Shea T."/>
            <person name="Shenoy N."/>
            <person name="Sisk P."/>
            <person name="Stolte C."/>
            <person name="Sykes S."/>
            <person name="White J."/>
            <person name="Yandava C."/>
            <person name="Haas B."/>
            <person name="Nusbaum C."/>
            <person name="Birren B."/>
        </authorList>
    </citation>
    <scope>NUCLEOTIDE SEQUENCE</scope>
    <source>
        <strain evidence="1">ATCC 18188</strain>
    </source>
</reference>
<dbReference type="Proteomes" id="UP000007802">
    <property type="component" value="Unassembled WGS sequence"/>
</dbReference>
<protein>
    <submittedName>
        <fullName evidence="1">Uncharacterized protein</fullName>
    </submittedName>
</protein>
<sequence length="133" mass="14686">MEAACPVSISQLVSALAPELAGVASMRYLNRDLTEEEIVEACQSSCKNLVVFVGEPDTAEAQLRPVHFNVQEFFEMNGLPEWCGCLADLLPFSLLVHVHTYVMYIALAVRNIVISYSSLSVTIVVRIQDLVVQ</sequence>
<dbReference type="EMBL" id="GG749418">
    <property type="protein sequence ID" value="KMW67186.1"/>
    <property type="molecule type" value="Genomic_DNA"/>
</dbReference>
<accession>A0A0J9EM75</accession>
<proteinExistence type="predicted"/>
<organism evidence="1">
    <name type="scientific">Ajellomyces dermatitidis (strain ATCC 18188 / CBS 674.68)</name>
    <name type="common">Blastomyces dermatitidis</name>
    <dbReference type="NCBI Taxonomy" id="653446"/>
    <lineage>
        <taxon>Eukaryota</taxon>
        <taxon>Fungi</taxon>
        <taxon>Dikarya</taxon>
        <taxon>Ascomycota</taxon>
        <taxon>Pezizomycotina</taxon>
        <taxon>Eurotiomycetes</taxon>
        <taxon>Eurotiomycetidae</taxon>
        <taxon>Onygenales</taxon>
        <taxon>Ajellomycetaceae</taxon>
        <taxon>Blastomyces</taxon>
    </lineage>
</organism>
<dbReference type="AlphaFoldDB" id="A0A0J9EM75"/>